<dbReference type="EMBL" id="JAGKQQ010000001">
    <property type="protein sequence ID" value="MBP3956478.1"/>
    <property type="molecule type" value="Genomic_DNA"/>
</dbReference>
<reference evidence="2 3" key="1">
    <citation type="submission" date="2021-04" db="EMBL/GenBank/DDBJ databases">
        <authorList>
            <person name="Ivanova A."/>
        </authorList>
    </citation>
    <scope>NUCLEOTIDE SEQUENCE [LARGE SCALE GENOMIC DNA]</scope>
    <source>
        <strain evidence="2 3">G18</strain>
    </source>
</reference>
<accession>A0ABS5BRX7</accession>
<evidence type="ECO:0000256" key="1">
    <source>
        <dbReference type="SAM" id="MobiDB-lite"/>
    </source>
</evidence>
<gene>
    <name evidence="2" type="ORF">J8F10_14450</name>
</gene>
<sequence>MATKKDAASADDDAKPISYRPSADVGAAMRKYRDQFKAKPTKTAVIERALREFFKAEGIEIDLEQSDD</sequence>
<evidence type="ECO:0000313" key="2">
    <source>
        <dbReference type="EMBL" id="MBP3956478.1"/>
    </source>
</evidence>
<proteinExistence type="predicted"/>
<dbReference type="RefSeq" id="WP_210654639.1">
    <property type="nucleotide sequence ID" value="NZ_JAGKQQ010000001.1"/>
</dbReference>
<organism evidence="2 3">
    <name type="scientific">Gemmata palustris</name>
    <dbReference type="NCBI Taxonomy" id="2822762"/>
    <lineage>
        <taxon>Bacteria</taxon>
        <taxon>Pseudomonadati</taxon>
        <taxon>Planctomycetota</taxon>
        <taxon>Planctomycetia</taxon>
        <taxon>Gemmatales</taxon>
        <taxon>Gemmataceae</taxon>
        <taxon>Gemmata</taxon>
    </lineage>
</organism>
<evidence type="ECO:0000313" key="3">
    <source>
        <dbReference type="Proteomes" id="UP000676565"/>
    </source>
</evidence>
<feature type="compositionally biased region" description="Basic and acidic residues" evidence="1">
    <location>
        <begin position="1"/>
        <end position="15"/>
    </location>
</feature>
<comment type="caution">
    <text evidence="2">The sequence shown here is derived from an EMBL/GenBank/DDBJ whole genome shotgun (WGS) entry which is preliminary data.</text>
</comment>
<keyword evidence="3" id="KW-1185">Reference proteome</keyword>
<dbReference type="Proteomes" id="UP000676565">
    <property type="component" value="Unassembled WGS sequence"/>
</dbReference>
<feature type="region of interest" description="Disordered" evidence="1">
    <location>
        <begin position="1"/>
        <end position="20"/>
    </location>
</feature>
<name>A0ABS5BRX7_9BACT</name>
<protein>
    <submittedName>
        <fullName evidence="2">Uncharacterized protein</fullName>
    </submittedName>
</protein>